<protein>
    <submittedName>
        <fullName evidence="3">PI3K/PI4K domain-containing protein</fullName>
    </submittedName>
</protein>
<sequence length="161" mass="18508">MKLQFCEFHLISNGGIAFTRDEALQKMELAYKNVEQTLRSVTRVEGKEASKTAELLAKTSPWDNDSGGDDVAKKLRSVKEFSCFNASTWDRRELIVLRIRCMELLRKFSTITADRIFQGLTRHPFLAIDAQCPLRPANHTNHYHIMCCCNERSFCNFDVSI</sequence>
<keyword evidence="2" id="KW-1185">Reference proteome</keyword>
<gene>
    <name evidence="1" type="ORF">GPUH_LOCUS2392</name>
</gene>
<dbReference type="WBParaSite" id="GPUH_0000239701-mRNA-1">
    <property type="protein sequence ID" value="GPUH_0000239701-mRNA-1"/>
    <property type="gene ID" value="GPUH_0000239701"/>
</dbReference>
<reference evidence="1 2" key="2">
    <citation type="submission" date="2018-11" db="EMBL/GenBank/DDBJ databases">
        <authorList>
            <consortium name="Pathogen Informatics"/>
        </authorList>
    </citation>
    <scope>NUCLEOTIDE SEQUENCE [LARGE SCALE GENOMIC DNA]</scope>
</reference>
<dbReference type="Proteomes" id="UP000271098">
    <property type="component" value="Unassembled WGS sequence"/>
</dbReference>
<reference evidence="3" key="1">
    <citation type="submission" date="2016-06" db="UniProtKB">
        <authorList>
            <consortium name="WormBaseParasite"/>
        </authorList>
    </citation>
    <scope>IDENTIFICATION</scope>
</reference>
<name>A0A183D101_9BILA</name>
<proteinExistence type="predicted"/>
<organism evidence="3">
    <name type="scientific">Gongylonema pulchrum</name>
    <dbReference type="NCBI Taxonomy" id="637853"/>
    <lineage>
        <taxon>Eukaryota</taxon>
        <taxon>Metazoa</taxon>
        <taxon>Ecdysozoa</taxon>
        <taxon>Nematoda</taxon>
        <taxon>Chromadorea</taxon>
        <taxon>Rhabditida</taxon>
        <taxon>Spirurina</taxon>
        <taxon>Spiruromorpha</taxon>
        <taxon>Spiruroidea</taxon>
        <taxon>Gongylonematidae</taxon>
        <taxon>Gongylonema</taxon>
    </lineage>
</organism>
<evidence type="ECO:0000313" key="1">
    <source>
        <dbReference type="EMBL" id="VDK33932.1"/>
    </source>
</evidence>
<evidence type="ECO:0000313" key="2">
    <source>
        <dbReference type="Proteomes" id="UP000271098"/>
    </source>
</evidence>
<evidence type="ECO:0000313" key="3">
    <source>
        <dbReference type="WBParaSite" id="GPUH_0000239701-mRNA-1"/>
    </source>
</evidence>
<dbReference type="EMBL" id="UYRT01003563">
    <property type="protein sequence ID" value="VDK33932.1"/>
    <property type="molecule type" value="Genomic_DNA"/>
</dbReference>
<dbReference type="AlphaFoldDB" id="A0A183D101"/>
<accession>A0A183D101</accession>
<dbReference type="OrthoDB" id="5834751at2759"/>